<comment type="caution">
    <text evidence="1">The sequence shown here is derived from an EMBL/GenBank/DDBJ whole genome shotgun (WGS) entry which is preliminary data.</text>
</comment>
<keyword evidence="2" id="KW-1185">Reference proteome</keyword>
<dbReference type="EMBL" id="LXQA010213712">
    <property type="protein sequence ID" value="MCI34446.1"/>
    <property type="molecule type" value="Genomic_DNA"/>
</dbReference>
<accession>A0A392RF31</accession>
<dbReference type="AlphaFoldDB" id="A0A392RF31"/>
<proteinExistence type="predicted"/>
<protein>
    <submittedName>
        <fullName evidence="1">Uncharacterized protein</fullName>
    </submittedName>
</protein>
<evidence type="ECO:0000313" key="2">
    <source>
        <dbReference type="Proteomes" id="UP000265520"/>
    </source>
</evidence>
<name>A0A392RF31_9FABA</name>
<reference evidence="1 2" key="1">
    <citation type="journal article" date="2018" name="Front. Plant Sci.">
        <title>Red Clover (Trifolium pratense) and Zigzag Clover (T. medium) - A Picture of Genomic Similarities and Differences.</title>
        <authorList>
            <person name="Dluhosova J."/>
            <person name="Istvanek J."/>
            <person name="Nedelnik J."/>
            <person name="Repkova J."/>
        </authorList>
    </citation>
    <scope>NUCLEOTIDE SEQUENCE [LARGE SCALE GENOMIC DNA]</scope>
    <source>
        <strain evidence="2">cv. 10/8</strain>
        <tissue evidence="1">Leaf</tissue>
    </source>
</reference>
<sequence length="62" mass="6820">MHCSMHQAARIKEFRATKAQLMAAPEQSSYTCLKMAASVLRTQHCLSHEGESNGDVAGQKSR</sequence>
<dbReference type="Proteomes" id="UP000265520">
    <property type="component" value="Unassembled WGS sequence"/>
</dbReference>
<evidence type="ECO:0000313" key="1">
    <source>
        <dbReference type="EMBL" id="MCI34446.1"/>
    </source>
</evidence>
<organism evidence="1 2">
    <name type="scientific">Trifolium medium</name>
    <dbReference type="NCBI Taxonomy" id="97028"/>
    <lineage>
        <taxon>Eukaryota</taxon>
        <taxon>Viridiplantae</taxon>
        <taxon>Streptophyta</taxon>
        <taxon>Embryophyta</taxon>
        <taxon>Tracheophyta</taxon>
        <taxon>Spermatophyta</taxon>
        <taxon>Magnoliopsida</taxon>
        <taxon>eudicotyledons</taxon>
        <taxon>Gunneridae</taxon>
        <taxon>Pentapetalae</taxon>
        <taxon>rosids</taxon>
        <taxon>fabids</taxon>
        <taxon>Fabales</taxon>
        <taxon>Fabaceae</taxon>
        <taxon>Papilionoideae</taxon>
        <taxon>50 kb inversion clade</taxon>
        <taxon>NPAAA clade</taxon>
        <taxon>Hologalegina</taxon>
        <taxon>IRL clade</taxon>
        <taxon>Trifolieae</taxon>
        <taxon>Trifolium</taxon>
    </lineage>
</organism>